<dbReference type="GO" id="GO:0042790">
    <property type="term" value="P:nucleolar large rRNA transcription by RNA polymerase I"/>
    <property type="evidence" value="ECO:0007669"/>
    <property type="project" value="TreeGrafter"/>
</dbReference>
<evidence type="ECO:0000313" key="11">
    <source>
        <dbReference type="Proteomes" id="UP000410492"/>
    </source>
</evidence>
<sequence>MECVTCGGKEFYKDLGYFYCLECQTQSQDVREHVFQDEVRDISKSARKIKDPTKEKADSKVTSWECYNIILHSLTNQMIELGADKNLKSVVKILWITYLEKLQIFDLRVDIKPRLPAVNVKRDIEILYGKVKKRRTRKKSTSDESSSNFDTASSHVSLKRERTKRKVFIPMKLIHICKL</sequence>
<evidence type="ECO:0000256" key="8">
    <source>
        <dbReference type="ARBA" id="ARBA00023163"/>
    </source>
</evidence>
<dbReference type="EMBL" id="CAACVG010003844">
    <property type="protein sequence ID" value="VEN37851.1"/>
    <property type="molecule type" value="Genomic_DNA"/>
</dbReference>
<evidence type="ECO:0000256" key="4">
    <source>
        <dbReference type="ARBA" id="ARBA00022771"/>
    </source>
</evidence>
<keyword evidence="11" id="KW-1185">Reference proteome</keyword>
<dbReference type="OrthoDB" id="10069252at2759"/>
<dbReference type="GO" id="GO:0070860">
    <property type="term" value="C:RNA polymerase I core factor complex"/>
    <property type="evidence" value="ECO:0007669"/>
    <property type="project" value="InterPro"/>
</dbReference>
<reference evidence="10 11" key="1">
    <citation type="submission" date="2019-01" db="EMBL/GenBank/DDBJ databases">
        <authorList>
            <person name="Sayadi A."/>
        </authorList>
    </citation>
    <scope>NUCLEOTIDE SEQUENCE [LARGE SCALE GENOMIC DNA]</scope>
</reference>
<dbReference type="PANTHER" id="PTHR31576:SF2">
    <property type="entry name" value="TATA BOX-BINDING PROTEIN-ASSOCIATED FACTOR RNA POLYMERASE I SUBUNIT B"/>
    <property type="match status" value="1"/>
</dbReference>
<proteinExistence type="inferred from homology"/>
<dbReference type="PANTHER" id="PTHR31576">
    <property type="entry name" value="TATA BOX-BINDING PROTEIN-ASSOCIATED FACTOR RNA POLYMERASE I SUBUNIT B"/>
    <property type="match status" value="1"/>
</dbReference>
<dbReference type="AlphaFoldDB" id="A0A653BQH3"/>
<organism evidence="10 11">
    <name type="scientific">Callosobruchus maculatus</name>
    <name type="common">Southern cowpea weevil</name>
    <name type="synonym">Pulse bruchid</name>
    <dbReference type="NCBI Taxonomy" id="64391"/>
    <lineage>
        <taxon>Eukaryota</taxon>
        <taxon>Metazoa</taxon>
        <taxon>Ecdysozoa</taxon>
        <taxon>Arthropoda</taxon>
        <taxon>Hexapoda</taxon>
        <taxon>Insecta</taxon>
        <taxon>Pterygota</taxon>
        <taxon>Neoptera</taxon>
        <taxon>Endopterygota</taxon>
        <taxon>Coleoptera</taxon>
        <taxon>Polyphaga</taxon>
        <taxon>Cucujiformia</taxon>
        <taxon>Chrysomeloidea</taxon>
        <taxon>Chrysomelidae</taxon>
        <taxon>Bruchinae</taxon>
        <taxon>Bruchini</taxon>
        <taxon>Callosobruchus</taxon>
    </lineage>
</organism>
<dbReference type="GO" id="GO:0005668">
    <property type="term" value="C:RNA polymerase transcription factor SL1 complex"/>
    <property type="evidence" value="ECO:0007669"/>
    <property type="project" value="TreeGrafter"/>
</dbReference>
<comment type="subcellular location">
    <subcellularLocation>
        <location evidence="1">Nucleus</location>
        <location evidence="1">Nucleolus</location>
    </subcellularLocation>
</comment>
<dbReference type="InterPro" id="IPR033599">
    <property type="entry name" value="TAF1B/Rrn7"/>
</dbReference>
<protein>
    <recommendedName>
        <fullName evidence="12">TATA box-binding protein-associated factor RNA polymerase I subunit B</fullName>
    </recommendedName>
</protein>
<evidence type="ECO:0000256" key="3">
    <source>
        <dbReference type="ARBA" id="ARBA00022723"/>
    </source>
</evidence>
<dbReference type="GO" id="GO:0008270">
    <property type="term" value="F:zinc ion binding"/>
    <property type="evidence" value="ECO:0007669"/>
    <property type="project" value="UniProtKB-KW"/>
</dbReference>
<evidence type="ECO:0000313" key="10">
    <source>
        <dbReference type="EMBL" id="VEN37851.1"/>
    </source>
</evidence>
<keyword evidence="8" id="KW-0804">Transcription</keyword>
<keyword evidence="6" id="KW-0805">Transcription regulation</keyword>
<evidence type="ECO:0000256" key="7">
    <source>
        <dbReference type="ARBA" id="ARBA00023125"/>
    </source>
</evidence>
<evidence type="ECO:0000256" key="9">
    <source>
        <dbReference type="ARBA" id="ARBA00023242"/>
    </source>
</evidence>
<comment type="similarity">
    <text evidence="2">Belongs to the RRN7/TAF1B family.</text>
</comment>
<dbReference type="GO" id="GO:0001164">
    <property type="term" value="F:RNA polymerase I core promoter sequence-specific DNA binding"/>
    <property type="evidence" value="ECO:0007669"/>
    <property type="project" value="InterPro"/>
</dbReference>
<evidence type="ECO:0000256" key="5">
    <source>
        <dbReference type="ARBA" id="ARBA00022833"/>
    </source>
</evidence>
<evidence type="ECO:0000256" key="2">
    <source>
        <dbReference type="ARBA" id="ARBA00006899"/>
    </source>
</evidence>
<evidence type="ECO:0000256" key="6">
    <source>
        <dbReference type="ARBA" id="ARBA00023015"/>
    </source>
</evidence>
<gene>
    <name evidence="10" type="ORF">CALMAC_LOCUS2953</name>
</gene>
<evidence type="ECO:0008006" key="12">
    <source>
        <dbReference type="Google" id="ProtNLM"/>
    </source>
</evidence>
<keyword evidence="4" id="KW-0863">Zinc-finger</keyword>
<keyword evidence="5" id="KW-0862">Zinc</keyword>
<evidence type="ECO:0000256" key="1">
    <source>
        <dbReference type="ARBA" id="ARBA00004604"/>
    </source>
</evidence>
<accession>A0A653BQH3</accession>
<name>A0A653BQH3_CALMS</name>
<dbReference type="Proteomes" id="UP000410492">
    <property type="component" value="Unassembled WGS sequence"/>
</dbReference>
<keyword evidence="9" id="KW-0539">Nucleus</keyword>
<keyword evidence="7" id="KW-0238">DNA-binding</keyword>
<keyword evidence="3" id="KW-0479">Metal-binding</keyword>